<dbReference type="Gene3D" id="3.20.20.370">
    <property type="entry name" value="Glycoside hydrolase/deacetylase"/>
    <property type="match status" value="1"/>
</dbReference>
<keyword evidence="4" id="KW-0460">Magnesium</keyword>
<evidence type="ECO:0000313" key="6">
    <source>
        <dbReference type="EMBL" id="VVC75707.1"/>
    </source>
</evidence>
<evidence type="ECO:0000256" key="1">
    <source>
        <dbReference type="ARBA" id="ARBA00001946"/>
    </source>
</evidence>
<evidence type="ECO:0000256" key="3">
    <source>
        <dbReference type="ARBA" id="ARBA00022801"/>
    </source>
</evidence>
<dbReference type="GO" id="GO:0005975">
    <property type="term" value="P:carbohydrate metabolic process"/>
    <property type="evidence" value="ECO:0007669"/>
    <property type="project" value="InterPro"/>
</dbReference>
<protein>
    <submittedName>
        <fullName evidence="6">Carbohydrate deacetylase</fullName>
    </submittedName>
</protein>
<dbReference type="InterPro" id="IPR006879">
    <property type="entry name" value="YdjC-like"/>
</dbReference>
<keyword evidence="3" id="KW-0378">Hydrolase</keyword>
<dbReference type="GO" id="GO:0016787">
    <property type="term" value="F:hydrolase activity"/>
    <property type="evidence" value="ECO:0007669"/>
    <property type="project" value="UniProtKB-KW"/>
</dbReference>
<evidence type="ECO:0000313" key="7">
    <source>
        <dbReference type="Proteomes" id="UP000324194"/>
    </source>
</evidence>
<dbReference type="Pfam" id="PF04794">
    <property type="entry name" value="YdjC"/>
    <property type="match status" value="1"/>
</dbReference>
<comment type="cofactor">
    <cofactor evidence="1">
        <name>Mg(2+)</name>
        <dbReference type="ChEBI" id="CHEBI:18420"/>
    </cofactor>
</comment>
<dbReference type="AlphaFoldDB" id="A0A5E4PGX2"/>
<keyword evidence="2" id="KW-0479">Metal-binding</keyword>
<dbReference type="OrthoDB" id="5295855at2"/>
<gene>
    <name evidence="6" type="ORF">AQUSIP_09970</name>
</gene>
<dbReference type="GO" id="GO:0019213">
    <property type="term" value="F:deacetylase activity"/>
    <property type="evidence" value="ECO:0007669"/>
    <property type="project" value="TreeGrafter"/>
</dbReference>
<sequence length="281" mass="32053">MKKRIVLCADDYGQAPEVSQGIINLLRAGRLSAVSCMVNTPYWVEHAQWLRPFAGVADLGLHVNLTEGRALSSEYVKKHGEEFQPLSRVLCSALLRQLDRRAIEAECHAQIDRFQEAAGMLPQFLDGHQHVHQFPIVRDVVVQVYHQRLRLQKTYIRLVNEPLKFRDVFLAFKKVIIRLSGTRAFNKLLESNYIPYNQSFAGIYDFRRVGAYPRLFVEFLQSVQDGGLIMCHPGLYAPESQDLIASARYAEYQYLSGDRFPEDCRRQDVALVRGGVVQGGI</sequence>
<organism evidence="6 7">
    <name type="scientific">Aquicella siphonis</name>
    <dbReference type="NCBI Taxonomy" id="254247"/>
    <lineage>
        <taxon>Bacteria</taxon>
        <taxon>Pseudomonadati</taxon>
        <taxon>Pseudomonadota</taxon>
        <taxon>Gammaproteobacteria</taxon>
        <taxon>Legionellales</taxon>
        <taxon>Coxiellaceae</taxon>
        <taxon>Aquicella</taxon>
    </lineage>
</organism>
<evidence type="ECO:0000256" key="5">
    <source>
        <dbReference type="ARBA" id="ARBA00023277"/>
    </source>
</evidence>
<keyword evidence="7" id="KW-1185">Reference proteome</keyword>
<dbReference type="CDD" id="cd10807">
    <property type="entry name" value="YdjC_like_3"/>
    <property type="match status" value="1"/>
</dbReference>
<name>A0A5E4PGX2_9COXI</name>
<dbReference type="RefSeq" id="WP_148338990.1">
    <property type="nucleotide sequence ID" value="NZ_LR699119.1"/>
</dbReference>
<evidence type="ECO:0000256" key="2">
    <source>
        <dbReference type="ARBA" id="ARBA00022723"/>
    </source>
</evidence>
<dbReference type="InterPro" id="IPR011330">
    <property type="entry name" value="Glyco_hydro/deAcase_b/a-brl"/>
</dbReference>
<dbReference type="GO" id="GO:0046872">
    <property type="term" value="F:metal ion binding"/>
    <property type="evidence" value="ECO:0007669"/>
    <property type="project" value="UniProtKB-KW"/>
</dbReference>
<proteinExistence type="predicted"/>
<dbReference type="EMBL" id="LR699119">
    <property type="protein sequence ID" value="VVC75707.1"/>
    <property type="molecule type" value="Genomic_DNA"/>
</dbReference>
<keyword evidence="5" id="KW-0119">Carbohydrate metabolism</keyword>
<dbReference type="KEGG" id="asip:AQUSIP_09970"/>
<reference evidence="6 7" key="1">
    <citation type="submission" date="2019-08" db="EMBL/GenBank/DDBJ databases">
        <authorList>
            <person name="Guy L."/>
        </authorList>
    </citation>
    <scope>NUCLEOTIDE SEQUENCE [LARGE SCALE GENOMIC DNA]</scope>
    <source>
        <strain evidence="6 7">SGT-108</strain>
    </source>
</reference>
<evidence type="ECO:0000256" key="4">
    <source>
        <dbReference type="ARBA" id="ARBA00022842"/>
    </source>
</evidence>
<accession>A0A5E4PGX2</accession>
<dbReference type="PANTHER" id="PTHR31609">
    <property type="entry name" value="YDJC DEACETYLASE FAMILY MEMBER"/>
    <property type="match status" value="1"/>
</dbReference>
<dbReference type="Proteomes" id="UP000324194">
    <property type="component" value="Chromosome 1"/>
</dbReference>
<dbReference type="PANTHER" id="PTHR31609:SF1">
    <property type="entry name" value="CARBOHYDRATE DEACETYLASE"/>
    <property type="match status" value="1"/>
</dbReference>
<dbReference type="SUPFAM" id="SSF88713">
    <property type="entry name" value="Glycoside hydrolase/deacetylase"/>
    <property type="match status" value="1"/>
</dbReference>